<dbReference type="GeneID" id="17277693"/>
<dbReference type="PROSITE" id="PS50118">
    <property type="entry name" value="HMG_BOX_2"/>
    <property type="match status" value="1"/>
</dbReference>
<evidence type="ECO:0000313" key="4">
    <source>
        <dbReference type="EnsemblProtists" id="EOD32420"/>
    </source>
</evidence>
<keyword evidence="1" id="KW-0539">Nucleus</keyword>
<evidence type="ECO:0000256" key="2">
    <source>
        <dbReference type="SAM" id="MobiDB-lite"/>
    </source>
</evidence>
<dbReference type="GO" id="GO:0003677">
    <property type="term" value="F:DNA binding"/>
    <property type="evidence" value="ECO:0007669"/>
    <property type="project" value="UniProtKB-UniRule"/>
</dbReference>
<feature type="compositionally biased region" description="Basic and acidic residues" evidence="2">
    <location>
        <begin position="55"/>
        <end position="67"/>
    </location>
</feature>
<evidence type="ECO:0000259" key="3">
    <source>
        <dbReference type="PROSITE" id="PS50118"/>
    </source>
</evidence>
<evidence type="ECO:0000256" key="1">
    <source>
        <dbReference type="PROSITE-ProRule" id="PRU00267"/>
    </source>
</evidence>
<dbReference type="EnsemblProtists" id="EOD32420">
    <property type="protein sequence ID" value="EOD32420"/>
    <property type="gene ID" value="EMIHUDRAFT_49273"/>
</dbReference>
<evidence type="ECO:0000313" key="5">
    <source>
        <dbReference type="Proteomes" id="UP000013827"/>
    </source>
</evidence>
<dbReference type="InterPro" id="IPR036910">
    <property type="entry name" value="HMG_box_dom_sf"/>
</dbReference>
<dbReference type="SMART" id="SM00398">
    <property type="entry name" value="HMG"/>
    <property type="match status" value="1"/>
</dbReference>
<dbReference type="Pfam" id="PF00505">
    <property type="entry name" value="HMG_box"/>
    <property type="match status" value="1"/>
</dbReference>
<keyword evidence="1" id="KW-0238">DNA-binding</keyword>
<dbReference type="KEGG" id="ehx:EMIHUDRAFT_49273"/>
<dbReference type="PaxDb" id="2903-EOD32420"/>
<dbReference type="SUPFAM" id="SSF47095">
    <property type="entry name" value="HMG-box"/>
    <property type="match status" value="1"/>
</dbReference>
<protein>
    <recommendedName>
        <fullName evidence="3">HMG box domain-containing protein</fullName>
    </recommendedName>
</protein>
<reference evidence="4" key="2">
    <citation type="submission" date="2024-10" db="UniProtKB">
        <authorList>
            <consortium name="EnsemblProtists"/>
        </authorList>
    </citation>
    <scope>IDENTIFICATION</scope>
</reference>
<feature type="region of interest" description="Disordered" evidence="2">
    <location>
        <begin position="55"/>
        <end position="78"/>
    </location>
</feature>
<name>A0A0D3K9I5_EMIH1</name>
<proteinExistence type="predicted"/>
<keyword evidence="5" id="KW-1185">Reference proteome</keyword>
<dbReference type="HOGENOM" id="CLU_2629435_0_0_1"/>
<sequence length="78" mass="8968">DPRKAPRRAQTAWNYYTSKARRALKRERPQATEEELQALLKASWEQLPAAERSVYEGKAAADRERHASQLALHASHRS</sequence>
<dbReference type="Gene3D" id="1.10.30.10">
    <property type="entry name" value="High mobility group box domain"/>
    <property type="match status" value="1"/>
</dbReference>
<dbReference type="GO" id="GO:0005634">
    <property type="term" value="C:nucleus"/>
    <property type="evidence" value="ECO:0007669"/>
    <property type="project" value="UniProtKB-UniRule"/>
</dbReference>
<dbReference type="InterPro" id="IPR009071">
    <property type="entry name" value="HMG_box_dom"/>
</dbReference>
<dbReference type="AlphaFoldDB" id="A0A0D3K9I5"/>
<accession>A0A0D3K9I5</accession>
<feature type="domain" description="HMG box" evidence="3">
    <location>
        <begin position="6"/>
        <end position="74"/>
    </location>
</feature>
<reference evidence="5" key="1">
    <citation type="journal article" date="2013" name="Nature">
        <title>Pan genome of the phytoplankton Emiliania underpins its global distribution.</title>
        <authorList>
            <person name="Read B.A."/>
            <person name="Kegel J."/>
            <person name="Klute M.J."/>
            <person name="Kuo A."/>
            <person name="Lefebvre S.C."/>
            <person name="Maumus F."/>
            <person name="Mayer C."/>
            <person name="Miller J."/>
            <person name="Monier A."/>
            <person name="Salamov A."/>
            <person name="Young J."/>
            <person name="Aguilar M."/>
            <person name="Claverie J.M."/>
            <person name="Frickenhaus S."/>
            <person name="Gonzalez K."/>
            <person name="Herman E.K."/>
            <person name="Lin Y.C."/>
            <person name="Napier J."/>
            <person name="Ogata H."/>
            <person name="Sarno A.F."/>
            <person name="Shmutz J."/>
            <person name="Schroeder D."/>
            <person name="de Vargas C."/>
            <person name="Verret F."/>
            <person name="von Dassow P."/>
            <person name="Valentin K."/>
            <person name="Van de Peer Y."/>
            <person name="Wheeler G."/>
            <person name="Dacks J.B."/>
            <person name="Delwiche C.F."/>
            <person name="Dyhrman S.T."/>
            <person name="Glockner G."/>
            <person name="John U."/>
            <person name="Richards T."/>
            <person name="Worden A.Z."/>
            <person name="Zhang X."/>
            <person name="Grigoriev I.V."/>
            <person name="Allen A.E."/>
            <person name="Bidle K."/>
            <person name="Borodovsky M."/>
            <person name="Bowler C."/>
            <person name="Brownlee C."/>
            <person name="Cock J.M."/>
            <person name="Elias M."/>
            <person name="Gladyshev V.N."/>
            <person name="Groth M."/>
            <person name="Guda C."/>
            <person name="Hadaegh A."/>
            <person name="Iglesias-Rodriguez M.D."/>
            <person name="Jenkins J."/>
            <person name="Jones B.M."/>
            <person name="Lawson T."/>
            <person name="Leese F."/>
            <person name="Lindquist E."/>
            <person name="Lobanov A."/>
            <person name="Lomsadze A."/>
            <person name="Malik S.B."/>
            <person name="Marsh M.E."/>
            <person name="Mackinder L."/>
            <person name="Mock T."/>
            <person name="Mueller-Roeber B."/>
            <person name="Pagarete A."/>
            <person name="Parker M."/>
            <person name="Probert I."/>
            <person name="Quesneville H."/>
            <person name="Raines C."/>
            <person name="Rensing S.A."/>
            <person name="Riano-Pachon D.M."/>
            <person name="Richier S."/>
            <person name="Rokitta S."/>
            <person name="Shiraiwa Y."/>
            <person name="Soanes D.M."/>
            <person name="van der Giezen M."/>
            <person name="Wahlund T.M."/>
            <person name="Williams B."/>
            <person name="Wilson W."/>
            <person name="Wolfe G."/>
            <person name="Wurch L.L."/>
        </authorList>
    </citation>
    <scope>NUCLEOTIDE SEQUENCE</scope>
</reference>
<feature type="DNA-binding region" description="HMG box" evidence="1">
    <location>
        <begin position="6"/>
        <end position="74"/>
    </location>
</feature>
<dbReference type="Proteomes" id="UP000013827">
    <property type="component" value="Unassembled WGS sequence"/>
</dbReference>
<organism evidence="4 5">
    <name type="scientific">Emiliania huxleyi (strain CCMP1516)</name>
    <dbReference type="NCBI Taxonomy" id="280463"/>
    <lineage>
        <taxon>Eukaryota</taxon>
        <taxon>Haptista</taxon>
        <taxon>Haptophyta</taxon>
        <taxon>Prymnesiophyceae</taxon>
        <taxon>Isochrysidales</taxon>
        <taxon>Noelaerhabdaceae</taxon>
        <taxon>Emiliania</taxon>
    </lineage>
</organism>
<dbReference type="RefSeq" id="XP_005784849.1">
    <property type="nucleotide sequence ID" value="XM_005784792.1"/>
</dbReference>